<dbReference type="OrthoDB" id="8114900at2"/>
<dbReference type="SUPFAM" id="SSF46785">
    <property type="entry name" value="Winged helix' DNA-binding domain"/>
    <property type="match status" value="1"/>
</dbReference>
<dbReference type="CDD" id="cd07377">
    <property type="entry name" value="WHTH_GntR"/>
    <property type="match status" value="1"/>
</dbReference>
<evidence type="ECO:0000256" key="2">
    <source>
        <dbReference type="ARBA" id="ARBA00023125"/>
    </source>
</evidence>
<dbReference type="InterPro" id="IPR008920">
    <property type="entry name" value="TF_FadR/GntR_C"/>
</dbReference>
<dbReference type="SMART" id="SM00345">
    <property type="entry name" value="HTH_GNTR"/>
    <property type="match status" value="1"/>
</dbReference>
<dbReference type="PRINTS" id="PR00035">
    <property type="entry name" value="HTHGNTR"/>
</dbReference>
<dbReference type="PROSITE" id="PS50949">
    <property type="entry name" value="HTH_GNTR"/>
    <property type="match status" value="1"/>
</dbReference>
<keyword evidence="3" id="KW-0804">Transcription</keyword>
<dbReference type="Pfam" id="PF07729">
    <property type="entry name" value="FCD"/>
    <property type="match status" value="1"/>
</dbReference>
<keyword evidence="7" id="KW-1185">Reference proteome</keyword>
<evidence type="ECO:0000313" key="6">
    <source>
        <dbReference type="EMBL" id="ATI43852.1"/>
    </source>
</evidence>
<dbReference type="PANTHER" id="PTHR43537">
    <property type="entry name" value="TRANSCRIPTIONAL REGULATOR, GNTR FAMILY"/>
    <property type="match status" value="1"/>
</dbReference>
<dbReference type="InterPro" id="IPR000524">
    <property type="entry name" value="Tscrpt_reg_HTH_GntR"/>
</dbReference>
<evidence type="ECO:0000256" key="3">
    <source>
        <dbReference type="ARBA" id="ARBA00023163"/>
    </source>
</evidence>
<reference evidence="6 7" key="1">
    <citation type="submission" date="2017-05" db="EMBL/GenBank/DDBJ databases">
        <title>Comparative genomic and metabolic analysis of manganese-oxidizing mechanisms in Celeribater manganoxidans DY25T: its adaption to the environment of polymetallic nodule.</title>
        <authorList>
            <person name="Wang X."/>
        </authorList>
    </citation>
    <scope>NUCLEOTIDE SEQUENCE [LARGE SCALE GENOMIC DNA]</scope>
    <source>
        <strain evidence="6 7">DY25</strain>
        <plasmid evidence="7">pdy25-c</plasmid>
    </source>
</reference>
<keyword evidence="1" id="KW-0805">Transcription regulation</keyword>
<evidence type="ECO:0000259" key="5">
    <source>
        <dbReference type="PROSITE" id="PS50949"/>
    </source>
</evidence>
<feature type="domain" description="HTH gntR-type" evidence="5">
    <location>
        <begin position="19"/>
        <end position="86"/>
    </location>
</feature>
<dbReference type="KEGG" id="cmag:CBW24_17075"/>
<evidence type="ECO:0000256" key="4">
    <source>
        <dbReference type="SAM" id="MobiDB-lite"/>
    </source>
</evidence>
<dbReference type="AlphaFoldDB" id="A0A291M4M4"/>
<dbReference type="EMBL" id="CP021407">
    <property type="protein sequence ID" value="ATI43852.1"/>
    <property type="molecule type" value="Genomic_DNA"/>
</dbReference>
<dbReference type="SMART" id="SM00895">
    <property type="entry name" value="FCD"/>
    <property type="match status" value="1"/>
</dbReference>
<evidence type="ECO:0000256" key="1">
    <source>
        <dbReference type="ARBA" id="ARBA00023015"/>
    </source>
</evidence>
<dbReference type="RefSeq" id="WP_088664455.1">
    <property type="nucleotide sequence ID" value="NZ_CP021407.1"/>
</dbReference>
<accession>A0A291M4M4</accession>
<proteinExistence type="predicted"/>
<name>A0A291M4M4_9RHOB</name>
<feature type="region of interest" description="Disordered" evidence="4">
    <location>
        <begin position="1"/>
        <end position="21"/>
    </location>
</feature>
<dbReference type="GO" id="GO:0003677">
    <property type="term" value="F:DNA binding"/>
    <property type="evidence" value="ECO:0007669"/>
    <property type="project" value="UniProtKB-KW"/>
</dbReference>
<dbReference type="InterPro" id="IPR036388">
    <property type="entry name" value="WH-like_DNA-bd_sf"/>
</dbReference>
<gene>
    <name evidence="6" type="ORF">CBW24_17075</name>
</gene>
<keyword evidence="2" id="KW-0238">DNA-binding</keyword>
<dbReference type="InterPro" id="IPR036390">
    <property type="entry name" value="WH_DNA-bd_sf"/>
</dbReference>
<keyword evidence="6" id="KW-0614">Plasmid</keyword>
<evidence type="ECO:0000313" key="7">
    <source>
        <dbReference type="Proteomes" id="UP000219050"/>
    </source>
</evidence>
<organism evidence="6 7">
    <name type="scientific">Pacificitalea manganoxidans</name>
    <dbReference type="NCBI Taxonomy" id="1411902"/>
    <lineage>
        <taxon>Bacteria</taxon>
        <taxon>Pseudomonadati</taxon>
        <taxon>Pseudomonadota</taxon>
        <taxon>Alphaproteobacteria</taxon>
        <taxon>Rhodobacterales</taxon>
        <taxon>Paracoccaceae</taxon>
        <taxon>Pacificitalea</taxon>
    </lineage>
</organism>
<dbReference type="Gene3D" id="1.20.120.530">
    <property type="entry name" value="GntR ligand-binding domain-like"/>
    <property type="match status" value="1"/>
</dbReference>
<dbReference type="SUPFAM" id="SSF48008">
    <property type="entry name" value="GntR ligand-binding domain-like"/>
    <property type="match status" value="1"/>
</dbReference>
<geneLocation type="plasmid" evidence="7">
    <name>pdy25-c</name>
</geneLocation>
<dbReference type="Proteomes" id="UP000219050">
    <property type="component" value="Plasmid pDY25-C"/>
</dbReference>
<dbReference type="InterPro" id="IPR011711">
    <property type="entry name" value="GntR_C"/>
</dbReference>
<dbReference type="Gene3D" id="1.10.10.10">
    <property type="entry name" value="Winged helix-like DNA-binding domain superfamily/Winged helix DNA-binding domain"/>
    <property type="match status" value="1"/>
</dbReference>
<sequence>MAPKLDLHPRSDGTSTTGSLQGQGAYARLLDEIRDGALTPGTRLTETEIASRLDISRTPVREAIRQLEADGLVEHRPRTGAVVRRLSYPEIMELYEMRVVLECTAARLAARSASDVEIAELDEINAEMAAATGNSAAAYEFNRQFHRALIDAARNRFLLKSVNAIHKTLLILGPSTLTEAARAEQAIAEHRAVVAALRDRDGPAAEQLMRTHMEHAQRTRLKLLRLRGDTPDDTREDVI</sequence>
<dbReference type="PANTHER" id="PTHR43537:SF49">
    <property type="entry name" value="TRANSCRIPTIONAL REGULATORY PROTEIN"/>
    <property type="match status" value="1"/>
</dbReference>
<protein>
    <submittedName>
        <fullName evidence="6">GntR family transcriptional regulator</fullName>
    </submittedName>
</protein>
<feature type="compositionally biased region" description="Basic and acidic residues" evidence="4">
    <location>
        <begin position="1"/>
        <end position="11"/>
    </location>
</feature>
<dbReference type="Pfam" id="PF00392">
    <property type="entry name" value="GntR"/>
    <property type="match status" value="1"/>
</dbReference>
<dbReference type="GO" id="GO:0003700">
    <property type="term" value="F:DNA-binding transcription factor activity"/>
    <property type="evidence" value="ECO:0007669"/>
    <property type="project" value="InterPro"/>
</dbReference>